<gene>
    <name evidence="2" type="ORF">ACFFU1_13380</name>
</gene>
<keyword evidence="2" id="KW-0808">Transferase</keyword>
<sequence length="332" mass="38012">MSLSFSLVVCTYMRPKAVVSLLESVALQTLYPNEILIIDGSKNNDTKSVLSEKTFSNLKYFKVDEAHRGLTKQRNFGISKVSSHSEVLCFLDDDTVLEPNYFESVIEAFKSDGGITGVGGVDTNGNRWKQKKVGVIYPKSKFYTIGNYVIKEGSRNVMRNYFGLQSREKPGVMPDFSHGRTYGYPFTNTLHDVDLLVGMSFSFRRIVFENIKFSTYFEGYGLYEDADYSLRALKYGRNVLSTKAKLAHYHNDLGRPNQYKYGKMVVRNGWYVWRVKYPKPNLKARFKFHATSLLLTVIRGTNVITTSEKQKAFTETIGRIVGWFSLLWNKPL</sequence>
<keyword evidence="3" id="KW-1185">Reference proteome</keyword>
<dbReference type="EMBL" id="JBHMFA010000009">
    <property type="protein sequence ID" value="MFB9105893.1"/>
    <property type="molecule type" value="Genomic_DNA"/>
</dbReference>
<dbReference type="CDD" id="cd00761">
    <property type="entry name" value="Glyco_tranf_GTA_type"/>
    <property type="match status" value="1"/>
</dbReference>
<protein>
    <submittedName>
        <fullName evidence="2">Glycosyltransferase family 2 protein</fullName>
        <ecNumber evidence="2">2.4.-.-</ecNumber>
    </submittedName>
</protein>
<feature type="domain" description="Glycosyltransferase 2-like" evidence="1">
    <location>
        <begin position="6"/>
        <end position="137"/>
    </location>
</feature>
<evidence type="ECO:0000259" key="1">
    <source>
        <dbReference type="Pfam" id="PF00535"/>
    </source>
</evidence>
<dbReference type="RefSeq" id="WP_336622100.1">
    <property type="nucleotide sequence ID" value="NZ_JAUFQP010000013.1"/>
</dbReference>
<dbReference type="GO" id="GO:0016757">
    <property type="term" value="F:glycosyltransferase activity"/>
    <property type="evidence" value="ECO:0007669"/>
    <property type="project" value="UniProtKB-KW"/>
</dbReference>
<dbReference type="Proteomes" id="UP001589590">
    <property type="component" value="Unassembled WGS sequence"/>
</dbReference>
<dbReference type="InterPro" id="IPR001173">
    <property type="entry name" value="Glyco_trans_2-like"/>
</dbReference>
<dbReference type="InterPro" id="IPR029044">
    <property type="entry name" value="Nucleotide-diphossugar_trans"/>
</dbReference>
<dbReference type="InterPro" id="IPR050834">
    <property type="entry name" value="Glycosyltransf_2"/>
</dbReference>
<dbReference type="PANTHER" id="PTHR43685">
    <property type="entry name" value="GLYCOSYLTRANSFERASE"/>
    <property type="match status" value="1"/>
</dbReference>
<evidence type="ECO:0000313" key="3">
    <source>
        <dbReference type="Proteomes" id="UP001589590"/>
    </source>
</evidence>
<dbReference type="PANTHER" id="PTHR43685:SF2">
    <property type="entry name" value="GLYCOSYLTRANSFERASE 2-LIKE DOMAIN-CONTAINING PROTEIN"/>
    <property type="match status" value="1"/>
</dbReference>
<dbReference type="SUPFAM" id="SSF53448">
    <property type="entry name" value="Nucleotide-diphospho-sugar transferases"/>
    <property type="match status" value="1"/>
</dbReference>
<name>A0ABV5H1X9_9FLAO</name>
<comment type="caution">
    <text evidence="2">The sequence shown here is derived from an EMBL/GenBank/DDBJ whole genome shotgun (WGS) entry which is preliminary data.</text>
</comment>
<proteinExistence type="predicted"/>
<evidence type="ECO:0000313" key="2">
    <source>
        <dbReference type="EMBL" id="MFB9105893.1"/>
    </source>
</evidence>
<organism evidence="2 3">
    <name type="scientific">Algibacter miyuki</name>
    <dbReference type="NCBI Taxonomy" id="1306933"/>
    <lineage>
        <taxon>Bacteria</taxon>
        <taxon>Pseudomonadati</taxon>
        <taxon>Bacteroidota</taxon>
        <taxon>Flavobacteriia</taxon>
        <taxon>Flavobacteriales</taxon>
        <taxon>Flavobacteriaceae</taxon>
        <taxon>Algibacter</taxon>
    </lineage>
</organism>
<dbReference type="Gene3D" id="3.90.550.10">
    <property type="entry name" value="Spore Coat Polysaccharide Biosynthesis Protein SpsA, Chain A"/>
    <property type="match status" value="1"/>
</dbReference>
<keyword evidence="2" id="KW-0328">Glycosyltransferase</keyword>
<dbReference type="EC" id="2.4.-.-" evidence="2"/>
<reference evidence="2 3" key="1">
    <citation type="submission" date="2024-09" db="EMBL/GenBank/DDBJ databases">
        <authorList>
            <person name="Sun Q."/>
            <person name="Mori K."/>
        </authorList>
    </citation>
    <scope>NUCLEOTIDE SEQUENCE [LARGE SCALE GENOMIC DNA]</scope>
    <source>
        <strain evidence="2 3">CECT 8300</strain>
    </source>
</reference>
<dbReference type="Pfam" id="PF00535">
    <property type="entry name" value="Glycos_transf_2"/>
    <property type="match status" value="1"/>
</dbReference>
<accession>A0ABV5H1X9</accession>